<gene>
    <name evidence="8" type="ORF">RGI145_00485</name>
</gene>
<dbReference type="KEGG" id="rgi:RGI145_00485"/>
<dbReference type="RefSeq" id="WP_075796795.1">
    <property type="nucleotide sequence ID" value="NZ_CP015583.1"/>
</dbReference>
<dbReference type="STRING" id="257708.RGI145_00485"/>
<evidence type="ECO:0008006" key="10">
    <source>
        <dbReference type="Google" id="ProtNLM"/>
    </source>
</evidence>
<dbReference type="InterPro" id="IPR038730">
    <property type="entry name" value="HyfE-like"/>
</dbReference>
<proteinExistence type="predicted"/>
<feature type="transmembrane region" description="Helical" evidence="7">
    <location>
        <begin position="35"/>
        <end position="53"/>
    </location>
</feature>
<sequence length="238" mass="24107">MRFEPVSADLPQLLAGGMLLCGFALLCLRRGAGAILAYALQSLLLALLAGWLAGHGAYAGAWSAELLVVAAAALLGRALAVPLGLRRLSHRLGLPGEAELHLGIGASLILGTVLLGFATLVIWPAAMGPGGMAARANLAVALALLLLGLATVLLRRDPLSQGLGILSLENGLVLAALAVPGLPEVLELTLASLGLALAMVAGAFLFRLRFDLAEWRPQGPGDDVPEDAGSGNAVGEGA</sequence>
<keyword evidence="5 7" id="KW-0472">Membrane</keyword>
<feature type="transmembrane region" description="Helical" evidence="7">
    <location>
        <begin position="132"/>
        <end position="154"/>
    </location>
</feature>
<keyword evidence="4 7" id="KW-1133">Transmembrane helix</keyword>
<dbReference type="Proteomes" id="UP000185494">
    <property type="component" value="Chromosome 1"/>
</dbReference>
<dbReference type="GO" id="GO:0005886">
    <property type="term" value="C:plasma membrane"/>
    <property type="evidence" value="ECO:0007669"/>
    <property type="project" value="UniProtKB-SubCell"/>
</dbReference>
<dbReference type="PANTHER" id="PTHR38601">
    <property type="entry name" value="HYDROGENASE-4 COMPONENT E"/>
    <property type="match status" value="1"/>
</dbReference>
<feature type="region of interest" description="Disordered" evidence="6">
    <location>
        <begin position="219"/>
        <end position="238"/>
    </location>
</feature>
<keyword evidence="2" id="KW-1003">Cell membrane</keyword>
<feature type="transmembrane region" description="Helical" evidence="7">
    <location>
        <begin position="100"/>
        <end position="126"/>
    </location>
</feature>
<keyword evidence="3 7" id="KW-0812">Transmembrane</keyword>
<evidence type="ECO:0000256" key="7">
    <source>
        <dbReference type="SAM" id="Phobius"/>
    </source>
</evidence>
<evidence type="ECO:0000256" key="1">
    <source>
        <dbReference type="ARBA" id="ARBA00004651"/>
    </source>
</evidence>
<feature type="transmembrane region" description="Helical" evidence="7">
    <location>
        <begin position="163"/>
        <end position="182"/>
    </location>
</feature>
<evidence type="ECO:0000256" key="3">
    <source>
        <dbReference type="ARBA" id="ARBA00022692"/>
    </source>
</evidence>
<evidence type="ECO:0000313" key="9">
    <source>
        <dbReference type="Proteomes" id="UP000185494"/>
    </source>
</evidence>
<feature type="transmembrane region" description="Helical" evidence="7">
    <location>
        <begin position="59"/>
        <end position="80"/>
    </location>
</feature>
<dbReference type="AlphaFoldDB" id="A0A1L7AAJ2"/>
<feature type="transmembrane region" description="Helical" evidence="7">
    <location>
        <begin position="188"/>
        <end position="206"/>
    </location>
</feature>
<evidence type="ECO:0000256" key="6">
    <source>
        <dbReference type="SAM" id="MobiDB-lite"/>
    </source>
</evidence>
<evidence type="ECO:0000313" key="8">
    <source>
        <dbReference type="EMBL" id="APT55824.1"/>
    </source>
</evidence>
<evidence type="ECO:0000256" key="5">
    <source>
        <dbReference type="ARBA" id="ARBA00023136"/>
    </source>
</evidence>
<evidence type="ECO:0000256" key="4">
    <source>
        <dbReference type="ARBA" id="ARBA00022989"/>
    </source>
</evidence>
<dbReference type="EMBL" id="CP015583">
    <property type="protein sequence ID" value="APT55824.1"/>
    <property type="molecule type" value="Genomic_DNA"/>
</dbReference>
<dbReference type="eggNOG" id="COG4237">
    <property type="taxonomic scope" value="Bacteria"/>
</dbReference>
<comment type="subcellular location">
    <subcellularLocation>
        <location evidence="1">Cell membrane</location>
        <topology evidence="1">Multi-pass membrane protein</topology>
    </subcellularLocation>
</comment>
<protein>
    <recommendedName>
        <fullName evidence="10">Hydrogenase-4 component E</fullName>
    </recommendedName>
</protein>
<dbReference type="PANTHER" id="PTHR38601:SF1">
    <property type="entry name" value="HYDROGENASE-4 COMPONENT E"/>
    <property type="match status" value="1"/>
</dbReference>
<reference evidence="8 9" key="1">
    <citation type="submission" date="2016-05" db="EMBL/GenBank/DDBJ databases">
        <title>Complete Genome and Methylome Analysis of Psychrotrophic Bacterial Isolates from Antarctic Lake Untersee.</title>
        <authorList>
            <person name="Fomenkov A."/>
            <person name="Akimov V.N."/>
            <person name="Vasilyeva L.V."/>
            <person name="Andersen D."/>
            <person name="Vincze T."/>
            <person name="Roberts R.J."/>
        </authorList>
    </citation>
    <scope>NUCLEOTIDE SEQUENCE [LARGE SCALE GENOMIC DNA]</scope>
    <source>
        <strain evidence="8 9">U14-5</strain>
    </source>
</reference>
<name>A0A1L7AAJ2_9PROT</name>
<feature type="transmembrane region" description="Helical" evidence="7">
    <location>
        <begin position="12"/>
        <end position="28"/>
    </location>
</feature>
<evidence type="ECO:0000256" key="2">
    <source>
        <dbReference type="ARBA" id="ARBA00022475"/>
    </source>
</evidence>
<accession>A0A1L7AAJ2</accession>
<organism evidence="8 9">
    <name type="scientific">Roseomonas gilardii</name>
    <dbReference type="NCBI Taxonomy" id="257708"/>
    <lineage>
        <taxon>Bacteria</taxon>
        <taxon>Pseudomonadati</taxon>
        <taxon>Pseudomonadota</taxon>
        <taxon>Alphaproteobacteria</taxon>
        <taxon>Acetobacterales</taxon>
        <taxon>Roseomonadaceae</taxon>
        <taxon>Roseomonas</taxon>
    </lineage>
</organism>